<dbReference type="InterPro" id="IPR029056">
    <property type="entry name" value="Ribokinase-like"/>
</dbReference>
<dbReference type="AlphaFoldDB" id="A0AAE3MBL2"/>
<sequence length="288" mass="31747">MYTVIGIGEILWDLLPEGKILGGAPANFAYHAMQLGAEGVVISAIGDDDLGKEITRIIEQENVVNGLYVTKKPTGTVGVQLNNGIPNYTIYEDVAWDNIELTEIAKEKLAKADAICYGSLAQRNEVSCKTIWKALEMVPETCLKVFDINLRQHFYSKDIIGKSLQFANVFKINEEEIVVFKDMFGMEGTEEEICQQIVHNYDLTLLTLTKGSEGSLLITKNEQSFIVTPKVEVADTIGAGDSFTATMIMGILNKQPLKVLHQKAVDVSAFVCTNSGATPILPDEFKYQ</sequence>
<feature type="domain" description="Carbohydrate kinase PfkB" evidence="4">
    <location>
        <begin position="20"/>
        <end position="282"/>
    </location>
</feature>
<keyword evidence="2" id="KW-0808">Transferase</keyword>
<dbReference type="PANTHER" id="PTHR43085:SF57">
    <property type="entry name" value="CARBOHYDRATE KINASE PFKB DOMAIN-CONTAINING PROTEIN"/>
    <property type="match status" value="1"/>
</dbReference>
<comment type="caution">
    <text evidence="5">The sequence shown here is derived from an EMBL/GenBank/DDBJ whole genome shotgun (WGS) entry which is preliminary data.</text>
</comment>
<gene>
    <name evidence="5" type="ORF">OM074_02890</name>
</gene>
<dbReference type="RefSeq" id="WP_301197775.1">
    <property type="nucleotide sequence ID" value="NZ_JAPDPI010000003.1"/>
</dbReference>
<reference evidence="5" key="1">
    <citation type="submission" date="2022-10" db="EMBL/GenBank/DDBJ databases">
        <authorList>
            <person name="Yu W.X."/>
        </authorList>
    </citation>
    <scope>NUCLEOTIDE SEQUENCE</scope>
    <source>
        <strain evidence="5">D04</strain>
    </source>
</reference>
<dbReference type="InterPro" id="IPR050306">
    <property type="entry name" value="PfkB_Carbo_kinase"/>
</dbReference>
<dbReference type="Gene3D" id="3.40.1190.20">
    <property type="match status" value="1"/>
</dbReference>
<keyword evidence="6" id="KW-1185">Reference proteome</keyword>
<organism evidence="5 6">
    <name type="scientific">Plebeiibacterium marinum</name>
    <dbReference type="NCBI Taxonomy" id="2992111"/>
    <lineage>
        <taxon>Bacteria</taxon>
        <taxon>Pseudomonadati</taxon>
        <taxon>Bacteroidota</taxon>
        <taxon>Bacteroidia</taxon>
        <taxon>Marinilabiliales</taxon>
        <taxon>Marinilabiliaceae</taxon>
        <taxon>Plebeiibacterium</taxon>
    </lineage>
</organism>
<dbReference type="SUPFAM" id="SSF53613">
    <property type="entry name" value="Ribokinase-like"/>
    <property type="match status" value="1"/>
</dbReference>
<accession>A0AAE3MBL2</accession>
<dbReference type="GO" id="GO:0016301">
    <property type="term" value="F:kinase activity"/>
    <property type="evidence" value="ECO:0007669"/>
    <property type="project" value="UniProtKB-KW"/>
</dbReference>
<protein>
    <submittedName>
        <fullName evidence="5">Carbohydrate kinase</fullName>
    </submittedName>
</protein>
<dbReference type="CDD" id="cd01167">
    <property type="entry name" value="bac_FRK"/>
    <property type="match status" value="1"/>
</dbReference>
<name>A0AAE3MBL2_9BACT</name>
<dbReference type="EMBL" id="JAPDPI010000003">
    <property type="protein sequence ID" value="MCW3804554.1"/>
    <property type="molecule type" value="Genomic_DNA"/>
</dbReference>
<comment type="similarity">
    <text evidence="1">Belongs to the carbohydrate kinase PfkB family.</text>
</comment>
<evidence type="ECO:0000256" key="3">
    <source>
        <dbReference type="ARBA" id="ARBA00022777"/>
    </source>
</evidence>
<dbReference type="Pfam" id="PF00294">
    <property type="entry name" value="PfkB"/>
    <property type="match status" value="1"/>
</dbReference>
<evidence type="ECO:0000259" key="4">
    <source>
        <dbReference type="Pfam" id="PF00294"/>
    </source>
</evidence>
<evidence type="ECO:0000313" key="5">
    <source>
        <dbReference type="EMBL" id="MCW3804554.1"/>
    </source>
</evidence>
<keyword evidence="3 5" id="KW-0418">Kinase</keyword>
<dbReference type="PANTHER" id="PTHR43085">
    <property type="entry name" value="HEXOKINASE FAMILY MEMBER"/>
    <property type="match status" value="1"/>
</dbReference>
<proteinExistence type="inferred from homology"/>
<evidence type="ECO:0000256" key="2">
    <source>
        <dbReference type="ARBA" id="ARBA00022679"/>
    </source>
</evidence>
<evidence type="ECO:0000256" key="1">
    <source>
        <dbReference type="ARBA" id="ARBA00010688"/>
    </source>
</evidence>
<evidence type="ECO:0000313" key="6">
    <source>
        <dbReference type="Proteomes" id="UP001207408"/>
    </source>
</evidence>
<dbReference type="InterPro" id="IPR011611">
    <property type="entry name" value="PfkB_dom"/>
</dbReference>
<dbReference type="Proteomes" id="UP001207408">
    <property type="component" value="Unassembled WGS sequence"/>
</dbReference>